<sequence>MYPDLTFVLGGAASGKSSYAEQLVVSSGKKRSYIATSQVFDDEMRNKVQRHIAQRGGSWTTIEAPFDLAPALSDLTANDICLIDCGTMWLTNHLLAENDLEQAQTKLLHDLRACHAPVVIVSNEVGYGIVPDNAMARRFREAQGRLNIALAAQADLVVQVTVGLPLVLKGHLP</sequence>
<dbReference type="PANTHER" id="PTHR34848:SF1">
    <property type="entry name" value="BIFUNCTIONAL ADENOSYLCOBALAMIN BIOSYNTHESIS PROTEIN COBU"/>
    <property type="match status" value="1"/>
</dbReference>
<feature type="binding site" evidence="16">
    <location>
        <begin position="10"/>
        <end position="17"/>
    </location>
    <ligand>
        <name>GTP</name>
        <dbReference type="ChEBI" id="CHEBI:37565"/>
    </ligand>
</feature>
<evidence type="ECO:0000313" key="17">
    <source>
        <dbReference type="EMBL" id="KUJ78445.1"/>
    </source>
</evidence>
<dbReference type="EMBL" id="LQBP01000007">
    <property type="protein sequence ID" value="KUJ78445.1"/>
    <property type="molecule type" value="Genomic_DNA"/>
</dbReference>
<evidence type="ECO:0000256" key="7">
    <source>
        <dbReference type="ARBA" id="ARBA00007490"/>
    </source>
</evidence>
<evidence type="ECO:0000256" key="8">
    <source>
        <dbReference type="ARBA" id="ARBA00022573"/>
    </source>
</evidence>
<dbReference type="EC" id="2.7.7.62" evidence="14"/>
<evidence type="ECO:0000256" key="14">
    <source>
        <dbReference type="PIRNR" id="PIRNR006135"/>
    </source>
</evidence>
<evidence type="ECO:0000256" key="11">
    <source>
        <dbReference type="ARBA" id="ARBA00022777"/>
    </source>
</evidence>
<dbReference type="Pfam" id="PF02283">
    <property type="entry name" value="CobU"/>
    <property type="match status" value="1"/>
</dbReference>
<dbReference type="InterPro" id="IPR003203">
    <property type="entry name" value="CobU/CobP"/>
</dbReference>
<keyword evidence="10 14" id="KW-0547">Nucleotide-binding</keyword>
<comment type="caution">
    <text evidence="17">The sequence shown here is derived from an EMBL/GenBank/DDBJ whole genome shotgun (WGS) entry which is preliminary data.</text>
</comment>
<feature type="binding site" evidence="16">
    <location>
        <position position="84"/>
    </location>
    <ligand>
        <name>GTP</name>
        <dbReference type="ChEBI" id="CHEBI:37565"/>
    </ligand>
</feature>
<dbReference type="SUPFAM" id="SSF52540">
    <property type="entry name" value="P-loop containing nucleoside triphosphate hydrolases"/>
    <property type="match status" value="1"/>
</dbReference>
<accession>A0A0X3TRT4</accession>
<dbReference type="EC" id="2.7.1.156" evidence="14"/>
<dbReference type="UniPathway" id="UPA00148">
    <property type="reaction ID" value="UER00236"/>
</dbReference>
<dbReference type="STRING" id="1685378.AVO44_14495"/>
<evidence type="ECO:0000256" key="4">
    <source>
        <dbReference type="ARBA" id="ARBA00003889"/>
    </source>
</evidence>
<evidence type="ECO:0000256" key="6">
    <source>
        <dbReference type="ARBA" id="ARBA00005159"/>
    </source>
</evidence>
<proteinExistence type="inferred from homology"/>
<dbReference type="GO" id="GO:0009236">
    <property type="term" value="P:cobalamin biosynthetic process"/>
    <property type="evidence" value="ECO:0007669"/>
    <property type="project" value="UniProtKB-UniRule"/>
</dbReference>
<reference evidence="18" key="1">
    <citation type="submission" date="2015-12" db="EMBL/GenBank/DDBJ databases">
        <authorList>
            <person name="Zhang G."/>
            <person name="Stingl U."/>
        </authorList>
    </citation>
    <scope>NUCLEOTIDE SEQUENCE [LARGE SCALE GENOMIC DNA]</scope>
    <source>
        <strain evidence="18">ZGT108</strain>
    </source>
</reference>
<keyword evidence="12 14" id="KW-0067">ATP-binding</keyword>
<dbReference type="GO" id="GO:0008820">
    <property type="term" value="F:cobinamide phosphate guanylyltransferase activity"/>
    <property type="evidence" value="ECO:0007669"/>
    <property type="project" value="UniProtKB-UniRule"/>
</dbReference>
<name>A0A0X3TRT4_9RHOB</name>
<keyword evidence="9 14" id="KW-0808">Transferase</keyword>
<comment type="pathway">
    <text evidence="5 14">Cofactor biosynthesis; adenosylcobalamin biosynthesis; adenosylcobalamin from cob(II)yrinate a,c-diamide: step 6/7.</text>
</comment>
<comment type="catalytic activity">
    <reaction evidence="2 14">
        <text>adenosylcob(III)inamide phosphate + GTP + H(+) = adenosylcob(III)inamide-GDP + diphosphate</text>
        <dbReference type="Rhea" id="RHEA:22712"/>
        <dbReference type="ChEBI" id="CHEBI:15378"/>
        <dbReference type="ChEBI" id="CHEBI:33019"/>
        <dbReference type="ChEBI" id="CHEBI:37565"/>
        <dbReference type="ChEBI" id="CHEBI:58502"/>
        <dbReference type="ChEBI" id="CHEBI:60487"/>
        <dbReference type="EC" id="2.7.7.62"/>
    </reaction>
</comment>
<evidence type="ECO:0000256" key="15">
    <source>
        <dbReference type="PIRSR" id="PIRSR006135-1"/>
    </source>
</evidence>
<dbReference type="GO" id="GO:0043752">
    <property type="term" value="F:adenosylcobinamide kinase activity"/>
    <property type="evidence" value="ECO:0007669"/>
    <property type="project" value="UniProtKB-EC"/>
</dbReference>
<feature type="binding site" evidence="16">
    <location>
        <position position="63"/>
    </location>
    <ligand>
        <name>GTP</name>
        <dbReference type="ChEBI" id="CHEBI:37565"/>
    </ligand>
</feature>
<evidence type="ECO:0000256" key="3">
    <source>
        <dbReference type="ARBA" id="ARBA00001522"/>
    </source>
</evidence>
<keyword evidence="11 14" id="KW-0418">Kinase</keyword>
<gene>
    <name evidence="17" type="ORF">AVO44_14495</name>
</gene>
<feature type="active site" description="GMP-histidine intermediate" evidence="15">
    <location>
        <position position="51"/>
    </location>
</feature>
<protein>
    <recommendedName>
        <fullName evidence="14">Bifunctional adenosylcobalamin biosynthesis protein</fullName>
        <ecNumber evidence="14">2.7.1.156</ecNumber>
        <ecNumber evidence="14">2.7.7.62</ecNumber>
    </recommendedName>
</protein>
<dbReference type="InterPro" id="IPR027417">
    <property type="entry name" value="P-loop_NTPase"/>
</dbReference>
<dbReference type="GO" id="GO:0005524">
    <property type="term" value="F:ATP binding"/>
    <property type="evidence" value="ECO:0007669"/>
    <property type="project" value="UniProtKB-UniRule"/>
</dbReference>
<comment type="catalytic activity">
    <reaction evidence="1 14">
        <text>adenosylcob(III)inamide + ATP = adenosylcob(III)inamide phosphate + ADP + H(+)</text>
        <dbReference type="Rhea" id="RHEA:15769"/>
        <dbReference type="ChEBI" id="CHEBI:2480"/>
        <dbReference type="ChEBI" id="CHEBI:15378"/>
        <dbReference type="ChEBI" id="CHEBI:30616"/>
        <dbReference type="ChEBI" id="CHEBI:58502"/>
        <dbReference type="ChEBI" id="CHEBI:456216"/>
        <dbReference type="EC" id="2.7.1.156"/>
    </reaction>
</comment>
<dbReference type="Proteomes" id="UP000053690">
    <property type="component" value="Unassembled WGS sequence"/>
</dbReference>
<organism evidence="17 18">
    <name type="scientific">Ruegeria profundi</name>
    <dbReference type="NCBI Taxonomy" id="1685378"/>
    <lineage>
        <taxon>Bacteria</taxon>
        <taxon>Pseudomonadati</taxon>
        <taxon>Pseudomonadota</taxon>
        <taxon>Alphaproteobacteria</taxon>
        <taxon>Rhodobacterales</taxon>
        <taxon>Roseobacteraceae</taxon>
        <taxon>Ruegeria</taxon>
    </lineage>
</organism>
<dbReference type="AlphaFoldDB" id="A0A0X3TRT4"/>
<dbReference type="CDD" id="cd00544">
    <property type="entry name" value="CobU"/>
    <property type="match status" value="1"/>
</dbReference>
<dbReference type="Gene3D" id="3.40.50.300">
    <property type="entry name" value="P-loop containing nucleotide triphosphate hydrolases"/>
    <property type="match status" value="1"/>
</dbReference>
<evidence type="ECO:0000256" key="13">
    <source>
        <dbReference type="ARBA" id="ARBA00023134"/>
    </source>
</evidence>
<evidence type="ECO:0000256" key="12">
    <source>
        <dbReference type="ARBA" id="ARBA00022840"/>
    </source>
</evidence>
<comment type="pathway">
    <text evidence="6 14">Cofactor biosynthesis; adenosylcobalamin biosynthesis; adenosylcobalamin from cob(II)yrinate a,c-diamide: step 5/7.</text>
</comment>
<keyword evidence="13 14" id="KW-0342">GTP-binding</keyword>
<comment type="catalytic activity">
    <reaction evidence="3">
        <text>adenosylcob(III)inamide + GTP = adenosylcob(III)inamide phosphate + GDP + H(+)</text>
        <dbReference type="Rhea" id="RHEA:15765"/>
        <dbReference type="ChEBI" id="CHEBI:2480"/>
        <dbReference type="ChEBI" id="CHEBI:15378"/>
        <dbReference type="ChEBI" id="CHEBI:37565"/>
        <dbReference type="ChEBI" id="CHEBI:58189"/>
        <dbReference type="ChEBI" id="CHEBI:58502"/>
        <dbReference type="EC" id="2.7.1.156"/>
    </reaction>
</comment>
<dbReference type="PIRSF" id="PIRSF006135">
    <property type="entry name" value="CobU"/>
    <property type="match status" value="1"/>
</dbReference>
<evidence type="ECO:0000256" key="16">
    <source>
        <dbReference type="PIRSR" id="PIRSR006135-2"/>
    </source>
</evidence>
<dbReference type="NCBIfam" id="NF004469">
    <property type="entry name" value="PRK05800.1"/>
    <property type="match status" value="1"/>
</dbReference>
<evidence type="ECO:0000256" key="5">
    <source>
        <dbReference type="ARBA" id="ARBA00004692"/>
    </source>
</evidence>
<dbReference type="PANTHER" id="PTHR34848">
    <property type="match status" value="1"/>
</dbReference>
<comment type="similarity">
    <text evidence="7 14">Belongs to the CobU/CobP family.</text>
</comment>
<evidence type="ECO:0000256" key="10">
    <source>
        <dbReference type="ARBA" id="ARBA00022741"/>
    </source>
</evidence>
<evidence type="ECO:0000313" key="18">
    <source>
        <dbReference type="Proteomes" id="UP000053690"/>
    </source>
</evidence>
<dbReference type="OrthoDB" id="9788370at2"/>
<evidence type="ECO:0000256" key="9">
    <source>
        <dbReference type="ARBA" id="ARBA00022679"/>
    </source>
</evidence>
<feature type="binding site" evidence="16">
    <location>
        <begin position="35"/>
        <end position="37"/>
    </location>
    <ligand>
        <name>GTP</name>
        <dbReference type="ChEBI" id="CHEBI:37565"/>
    </ligand>
</feature>
<evidence type="ECO:0000256" key="1">
    <source>
        <dbReference type="ARBA" id="ARBA00000312"/>
    </source>
</evidence>
<evidence type="ECO:0000256" key="2">
    <source>
        <dbReference type="ARBA" id="ARBA00000711"/>
    </source>
</evidence>
<comment type="function">
    <text evidence="4 14">Catalyzes ATP-dependent phosphorylation of adenosylcobinamide and addition of GMP to adenosylcobinamide phosphate.</text>
</comment>
<keyword evidence="8 14" id="KW-0169">Cobalamin biosynthesis</keyword>
<dbReference type="GO" id="GO:0005525">
    <property type="term" value="F:GTP binding"/>
    <property type="evidence" value="ECO:0007669"/>
    <property type="project" value="UniProtKB-UniRule"/>
</dbReference>
<keyword evidence="18" id="KW-1185">Reference proteome</keyword>